<name>A0A147GKU2_9BURK</name>
<protein>
    <submittedName>
        <fullName evidence="1">Uncharacterized protein</fullName>
    </submittedName>
</protein>
<dbReference type="Proteomes" id="UP000072741">
    <property type="component" value="Unassembled WGS sequence"/>
</dbReference>
<dbReference type="EMBL" id="LDSL01000252">
    <property type="protein sequence ID" value="KTT10097.1"/>
    <property type="molecule type" value="Genomic_DNA"/>
</dbReference>
<dbReference type="RefSeq" id="WP_058644603.1">
    <property type="nucleotide sequence ID" value="NZ_LDSL01000252.1"/>
</dbReference>
<gene>
    <name evidence="1" type="ORF">NS331_25100</name>
</gene>
<reference evidence="1 2" key="1">
    <citation type="journal article" date="2016" name="Front. Microbiol.">
        <title>Genomic Resource of Rice Seed Associated Bacteria.</title>
        <authorList>
            <person name="Midha S."/>
            <person name="Bansal K."/>
            <person name="Sharma S."/>
            <person name="Kumar N."/>
            <person name="Patil P.P."/>
            <person name="Chaudhry V."/>
            <person name="Patil P.B."/>
        </authorList>
    </citation>
    <scope>NUCLEOTIDE SEQUENCE [LARGE SCALE GENOMIC DNA]</scope>
    <source>
        <strain evidence="1 2">NS331</strain>
    </source>
</reference>
<dbReference type="AlphaFoldDB" id="A0A147GKU2"/>
<evidence type="ECO:0000313" key="1">
    <source>
        <dbReference type="EMBL" id="KTT10097.1"/>
    </source>
</evidence>
<evidence type="ECO:0000313" key="2">
    <source>
        <dbReference type="Proteomes" id="UP000072741"/>
    </source>
</evidence>
<comment type="caution">
    <text evidence="1">The sequence shown here is derived from an EMBL/GenBank/DDBJ whole genome shotgun (WGS) entry which is preliminary data.</text>
</comment>
<proteinExistence type="predicted"/>
<keyword evidence="2" id="KW-1185">Reference proteome</keyword>
<accession>A0A147GKU2</accession>
<organism evidence="1 2">
    <name type="scientific">Pseudacidovorax intermedius</name>
    <dbReference type="NCBI Taxonomy" id="433924"/>
    <lineage>
        <taxon>Bacteria</taxon>
        <taxon>Pseudomonadati</taxon>
        <taxon>Pseudomonadota</taxon>
        <taxon>Betaproteobacteria</taxon>
        <taxon>Burkholderiales</taxon>
        <taxon>Comamonadaceae</taxon>
        <taxon>Pseudacidovorax</taxon>
    </lineage>
</organism>
<sequence>MAQVQIVGLSDRALGPAAAPVSAKTATARQADNFCIVSADGKAVSLAFSSGNGAASDGQSWLAKNTAGTGMAYQQFVANSDGSAEVQVSRSGTATFVLAAGRTARDSSACGSGNVTKSIAPTGSVPAGGGPYTDVVTVVASPQ</sequence>